<accession>A0ABW7KKI5</accession>
<organism evidence="6 7">
    <name type="scientific">Antrihabitans spumae</name>
    <dbReference type="NCBI Taxonomy" id="3373370"/>
    <lineage>
        <taxon>Bacteria</taxon>
        <taxon>Bacillati</taxon>
        <taxon>Actinomycetota</taxon>
        <taxon>Actinomycetes</taxon>
        <taxon>Mycobacteriales</taxon>
        <taxon>Nocardiaceae</taxon>
        <taxon>Antrihabitans</taxon>
    </lineage>
</organism>
<dbReference type="SUPFAM" id="SSF46955">
    <property type="entry name" value="Putative DNA-binding domain"/>
    <property type="match status" value="1"/>
</dbReference>
<proteinExistence type="predicted"/>
<name>A0ABW7KKI5_9NOCA</name>
<dbReference type="PROSITE" id="PS50937">
    <property type="entry name" value="HTH_MERR_2"/>
    <property type="match status" value="1"/>
</dbReference>
<evidence type="ECO:0000259" key="4">
    <source>
        <dbReference type="PROSITE" id="PS50937"/>
    </source>
</evidence>
<dbReference type="Proteomes" id="UP001609176">
    <property type="component" value="Unassembled WGS sequence"/>
</dbReference>
<keyword evidence="1" id="KW-0805">Transcription regulation</keyword>
<evidence type="ECO:0000313" key="7">
    <source>
        <dbReference type="Proteomes" id="UP001609176"/>
    </source>
</evidence>
<evidence type="ECO:0000256" key="1">
    <source>
        <dbReference type="ARBA" id="ARBA00023015"/>
    </source>
</evidence>
<dbReference type="PANTHER" id="PTHR30204:SF94">
    <property type="entry name" value="HEAVY METAL-DEPENDENT TRANSCRIPTIONAL REGULATOR HI_0293-RELATED"/>
    <property type="match status" value="1"/>
</dbReference>
<dbReference type="Pfam" id="PF13411">
    <property type="entry name" value="MerR_1"/>
    <property type="match status" value="1"/>
</dbReference>
<gene>
    <name evidence="6" type="ORF">ACHIPV_13975</name>
    <name evidence="5" type="ORF">ACHIRB_12895</name>
</gene>
<keyword evidence="8" id="KW-1185">Reference proteome</keyword>
<dbReference type="InterPro" id="IPR009061">
    <property type="entry name" value="DNA-bd_dom_put_sf"/>
</dbReference>
<reference evidence="7 8" key="1">
    <citation type="submission" date="2024-10" db="EMBL/GenBank/DDBJ databases">
        <authorList>
            <person name="Riesco R."/>
        </authorList>
    </citation>
    <scope>NUCLEOTIDE SEQUENCE [LARGE SCALE GENOMIC DNA]</scope>
    <source>
        <strain evidence="6 7">NCIMB 15448</strain>
        <strain evidence="5 8">NCIMB 15450</strain>
    </source>
</reference>
<evidence type="ECO:0000256" key="2">
    <source>
        <dbReference type="ARBA" id="ARBA00023125"/>
    </source>
</evidence>
<dbReference type="Proteomes" id="UP001609219">
    <property type="component" value="Unassembled WGS sequence"/>
</dbReference>
<dbReference type="InterPro" id="IPR000551">
    <property type="entry name" value="MerR-type_HTH_dom"/>
</dbReference>
<dbReference type="InterPro" id="IPR047057">
    <property type="entry name" value="MerR_fam"/>
</dbReference>
<comment type="caution">
    <text evidence="6">The sequence shown here is derived from an EMBL/GenBank/DDBJ whole genome shotgun (WGS) entry which is preliminary data.</text>
</comment>
<dbReference type="EMBL" id="JBIMSN010000056">
    <property type="protein sequence ID" value="MFH5229459.1"/>
    <property type="molecule type" value="Genomic_DNA"/>
</dbReference>
<dbReference type="EMBL" id="JBIMSP010000019">
    <property type="protein sequence ID" value="MFH5242982.1"/>
    <property type="molecule type" value="Genomic_DNA"/>
</dbReference>
<sequence>MRINAVEKASGCGRHTIRFYEAEGLIDAPRRDSNNYRDYAPEVVDELAFIRTAQDIGFTLAEIRSIKESQRSSALDCVGGAELVDAKISEITRRITQLRQMKTLLEQMRADLVVSAVQHQLDVPVRLQRYGQAAGVTVTA</sequence>
<evidence type="ECO:0000313" key="6">
    <source>
        <dbReference type="EMBL" id="MFH5242982.1"/>
    </source>
</evidence>
<dbReference type="PANTHER" id="PTHR30204">
    <property type="entry name" value="REDOX-CYCLING DRUG-SENSING TRANSCRIPTIONAL ACTIVATOR SOXR"/>
    <property type="match status" value="1"/>
</dbReference>
<dbReference type="PRINTS" id="PR00040">
    <property type="entry name" value="HTHMERR"/>
</dbReference>
<keyword evidence="3" id="KW-0804">Transcription</keyword>
<dbReference type="Gene3D" id="1.10.1660.10">
    <property type="match status" value="1"/>
</dbReference>
<evidence type="ECO:0000256" key="3">
    <source>
        <dbReference type="ARBA" id="ARBA00023163"/>
    </source>
</evidence>
<evidence type="ECO:0000313" key="8">
    <source>
        <dbReference type="Proteomes" id="UP001609219"/>
    </source>
</evidence>
<keyword evidence="2" id="KW-0238">DNA-binding</keyword>
<evidence type="ECO:0000313" key="5">
    <source>
        <dbReference type="EMBL" id="MFH5229459.1"/>
    </source>
</evidence>
<dbReference type="RefSeq" id="WP_395124728.1">
    <property type="nucleotide sequence ID" value="NZ_JBIMSN010000056.1"/>
</dbReference>
<dbReference type="SMART" id="SM00422">
    <property type="entry name" value="HTH_MERR"/>
    <property type="match status" value="1"/>
</dbReference>
<protein>
    <submittedName>
        <fullName evidence="6">MerR family transcriptional regulator</fullName>
    </submittedName>
</protein>
<feature type="domain" description="HTH merR-type" evidence="4">
    <location>
        <begin position="1"/>
        <end position="69"/>
    </location>
</feature>